<comment type="similarity">
    <text evidence="2">Belongs to the mannose-6-phosphate isomerase type 1 family.</text>
</comment>
<gene>
    <name evidence="10" type="ORF">GCM10011374_16700</name>
</gene>
<dbReference type="EMBL" id="BMEQ01000006">
    <property type="protein sequence ID" value="GGG54442.1"/>
    <property type="molecule type" value="Genomic_DNA"/>
</dbReference>
<dbReference type="InterPro" id="IPR001250">
    <property type="entry name" value="Man6P_Isoase-1"/>
</dbReference>
<dbReference type="EC" id="5.3.1.8" evidence="3"/>
<keyword evidence="11" id="KW-1185">Reference proteome</keyword>
<dbReference type="InterPro" id="IPR046457">
    <property type="entry name" value="PMI_typeI_cat"/>
</dbReference>
<sequence length="382" mass="40511">MLRMRNPIQHYAWGSREVLARIQGRPVPSPEPEAELWVGAHPSAPSVVHLDGRERPLDELLAEEPGRFLRDAAAGDGLPCLMKILAIDAPLSIQVHPSPEQAAEGFAREERAGIPLGDPRRNYKDRSAKPETVVALTDLELLTGVQPAGRLDAVAQRLRLGWLREALAAGGPVLPAVLGLPDDDAAAAVEATVAAARAAGAEDPVARLIRYVADRHPGDRGLLVAVCMHHLRLAPGQSVHTPAGQLHAYLSGAAVEVMSSSDNVLRAGLTGKHVDVPEVLRVLSEEQPPPEVLDPPAAADGSRRYPLWDERLALVAHEAAPGRTVPFEVRGTAMLLAATGRVRVRAAGRTWELGGGDSLLHTGGPTAVELSGDGRLFTVLCG</sequence>
<feature type="domain" description="Phosphomannose isomerase type I catalytic" evidence="9">
    <location>
        <begin position="1"/>
        <end position="146"/>
    </location>
</feature>
<dbReference type="PRINTS" id="PR00714">
    <property type="entry name" value="MAN6PISMRASE"/>
</dbReference>
<dbReference type="CDD" id="cd07011">
    <property type="entry name" value="cupin_PMI_type_I_N"/>
    <property type="match status" value="1"/>
</dbReference>
<dbReference type="InterPro" id="IPR011051">
    <property type="entry name" value="RmlC_Cupin_sf"/>
</dbReference>
<evidence type="ECO:0000256" key="6">
    <source>
        <dbReference type="ARBA" id="ARBA00023235"/>
    </source>
</evidence>
<dbReference type="Pfam" id="PF20511">
    <property type="entry name" value="PMI_typeI_cat"/>
    <property type="match status" value="1"/>
</dbReference>
<evidence type="ECO:0000256" key="1">
    <source>
        <dbReference type="ARBA" id="ARBA00000757"/>
    </source>
</evidence>
<reference evidence="10" key="2">
    <citation type="submission" date="2020-09" db="EMBL/GenBank/DDBJ databases">
        <authorList>
            <person name="Sun Q."/>
            <person name="Zhou Y."/>
        </authorList>
    </citation>
    <scope>NUCLEOTIDE SEQUENCE</scope>
    <source>
        <strain evidence="10">CGMCC 1.12187</strain>
    </source>
</reference>
<dbReference type="PANTHER" id="PTHR10309">
    <property type="entry name" value="MANNOSE-6-PHOSPHATE ISOMERASE"/>
    <property type="match status" value="1"/>
</dbReference>
<reference evidence="10" key="1">
    <citation type="journal article" date="2014" name="Int. J. Syst. Evol. Microbiol.">
        <title>Complete genome sequence of Corynebacterium casei LMG S-19264T (=DSM 44701T), isolated from a smear-ripened cheese.</title>
        <authorList>
            <consortium name="US DOE Joint Genome Institute (JGI-PGF)"/>
            <person name="Walter F."/>
            <person name="Albersmeier A."/>
            <person name="Kalinowski J."/>
            <person name="Ruckert C."/>
        </authorList>
    </citation>
    <scope>NUCLEOTIDE SEQUENCE</scope>
    <source>
        <strain evidence="10">CGMCC 1.12187</strain>
    </source>
</reference>
<evidence type="ECO:0000313" key="11">
    <source>
        <dbReference type="Proteomes" id="UP000638848"/>
    </source>
</evidence>
<evidence type="ECO:0000256" key="3">
    <source>
        <dbReference type="ARBA" id="ARBA00011956"/>
    </source>
</evidence>
<dbReference type="GO" id="GO:0009298">
    <property type="term" value="P:GDP-mannose biosynthetic process"/>
    <property type="evidence" value="ECO:0007669"/>
    <property type="project" value="InterPro"/>
</dbReference>
<comment type="cofactor">
    <cofactor evidence="8">
        <name>Zn(2+)</name>
        <dbReference type="ChEBI" id="CHEBI:29105"/>
    </cofactor>
    <text evidence="8">Binds 1 zinc ion per subunit.</text>
</comment>
<dbReference type="Gene3D" id="1.10.441.10">
    <property type="entry name" value="Phosphomannose Isomerase, domain 2"/>
    <property type="match status" value="1"/>
</dbReference>
<dbReference type="GO" id="GO:0005829">
    <property type="term" value="C:cytosol"/>
    <property type="evidence" value="ECO:0007669"/>
    <property type="project" value="TreeGrafter"/>
</dbReference>
<evidence type="ECO:0000256" key="4">
    <source>
        <dbReference type="ARBA" id="ARBA00022723"/>
    </source>
</evidence>
<name>A0A917GR37_9MICC</name>
<evidence type="ECO:0000259" key="9">
    <source>
        <dbReference type="Pfam" id="PF20511"/>
    </source>
</evidence>
<evidence type="ECO:0000256" key="2">
    <source>
        <dbReference type="ARBA" id="ARBA00010772"/>
    </source>
</evidence>
<dbReference type="SUPFAM" id="SSF51182">
    <property type="entry name" value="RmlC-like cupins"/>
    <property type="match status" value="1"/>
</dbReference>
<dbReference type="GO" id="GO:0008270">
    <property type="term" value="F:zinc ion binding"/>
    <property type="evidence" value="ECO:0007669"/>
    <property type="project" value="InterPro"/>
</dbReference>
<dbReference type="InterPro" id="IPR016305">
    <property type="entry name" value="Mannose-6-P_Isomerase"/>
</dbReference>
<feature type="binding site" evidence="8">
    <location>
        <position position="94"/>
    </location>
    <ligand>
        <name>Zn(2+)</name>
        <dbReference type="ChEBI" id="CHEBI:29105"/>
    </ligand>
</feature>
<dbReference type="GO" id="GO:0004476">
    <property type="term" value="F:mannose-6-phosphate isomerase activity"/>
    <property type="evidence" value="ECO:0007669"/>
    <property type="project" value="UniProtKB-EC"/>
</dbReference>
<dbReference type="NCBIfam" id="TIGR00218">
    <property type="entry name" value="manA"/>
    <property type="match status" value="1"/>
</dbReference>
<dbReference type="AlphaFoldDB" id="A0A917GR37"/>
<feature type="binding site" evidence="8">
    <location>
        <position position="131"/>
    </location>
    <ligand>
        <name>Zn(2+)</name>
        <dbReference type="ChEBI" id="CHEBI:29105"/>
    </ligand>
</feature>
<feature type="binding site" evidence="8">
    <location>
        <position position="247"/>
    </location>
    <ligand>
        <name>Zn(2+)</name>
        <dbReference type="ChEBI" id="CHEBI:29105"/>
    </ligand>
</feature>
<dbReference type="InterPro" id="IPR014710">
    <property type="entry name" value="RmlC-like_jellyroll"/>
</dbReference>
<proteinExistence type="inferred from homology"/>
<dbReference type="GO" id="GO:0005975">
    <property type="term" value="P:carbohydrate metabolic process"/>
    <property type="evidence" value="ECO:0007669"/>
    <property type="project" value="InterPro"/>
</dbReference>
<dbReference type="Proteomes" id="UP000638848">
    <property type="component" value="Unassembled WGS sequence"/>
</dbReference>
<protein>
    <recommendedName>
        <fullName evidence="3">mannose-6-phosphate isomerase</fullName>
        <ecNumber evidence="3">5.3.1.8</ecNumber>
    </recommendedName>
</protein>
<keyword evidence="6 10" id="KW-0413">Isomerase</keyword>
<keyword evidence="4 8" id="KW-0479">Metal-binding</keyword>
<comment type="caution">
    <text evidence="10">The sequence shown here is derived from an EMBL/GenBank/DDBJ whole genome shotgun (WGS) entry which is preliminary data.</text>
</comment>
<dbReference type="PANTHER" id="PTHR10309:SF0">
    <property type="entry name" value="MANNOSE-6-PHOSPHATE ISOMERASE"/>
    <property type="match status" value="1"/>
</dbReference>
<evidence type="ECO:0000256" key="7">
    <source>
        <dbReference type="PIRSR" id="PIRSR001480-1"/>
    </source>
</evidence>
<feature type="active site" evidence="7">
    <location>
        <position position="266"/>
    </location>
</feature>
<evidence type="ECO:0000256" key="5">
    <source>
        <dbReference type="ARBA" id="ARBA00022833"/>
    </source>
</evidence>
<accession>A0A917GR37</accession>
<evidence type="ECO:0000313" key="10">
    <source>
        <dbReference type="EMBL" id="GGG54442.1"/>
    </source>
</evidence>
<dbReference type="PIRSF" id="PIRSF001480">
    <property type="entry name" value="Mannose-6-phosphate_isomerase"/>
    <property type="match status" value="1"/>
</dbReference>
<feature type="binding site" evidence="8">
    <location>
        <position position="96"/>
    </location>
    <ligand>
        <name>Zn(2+)</name>
        <dbReference type="ChEBI" id="CHEBI:29105"/>
    </ligand>
</feature>
<evidence type="ECO:0000256" key="8">
    <source>
        <dbReference type="PIRSR" id="PIRSR001480-2"/>
    </source>
</evidence>
<organism evidence="10 11">
    <name type="scientific">Kocuria dechangensis</name>
    <dbReference type="NCBI Taxonomy" id="1176249"/>
    <lineage>
        <taxon>Bacteria</taxon>
        <taxon>Bacillati</taxon>
        <taxon>Actinomycetota</taxon>
        <taxon>Actinomycetes</taxon>
        <taxon>Micrococcales</taxon>
        <taxon>Micrococcaceae</taxon>
        <taxon>Kocuria</taxon>
    </lineage>
</organism>
<keyword evidence="5 8" id="KW-0862">Zinc</keyword>
<comment type="catalytic activity">
    <reaction evidence="1">
        <text>D-mannose 6-phosphate = D-fructose 6-phosphate</text>
        <dbReference type="Rhea" id="RHEA:12356"/>
        <dbReference type="ChEBI" id="CHEBI:58735"/>
        <dbReference type="ChEBI" id="CHEBI:61527"/>
        <dbReference type="EC" id="5.3.1.8"/>
    </reaction>
</comment>
<dbReference type="Gene3D" id="2.60.120.10">
    <property type="entry name" value="Jelly Rolls"/>
    <property type="match status" value="2"/>
</dbReference>